<dbReference type="EMBL" id="VSWC01000106">
    <property type="protein sequence ID" value="KAA1085917.1"/>
    <property type="molecule type" value="Genomic_DNA"/>
</dbReference>
<accession>A0A5B0N9B4</accession>
<proteinExistence type="predicted"/>
<dbReference type="Proteomes" id="UP000325313">
    <property type="component" value="Unassembled WGS sequence"/>
</dbReference>
<dbReference type="AlphaFoldDB" id="A0A5B0N9B4"/>
<sequence length="101" mass="11141">MFSLLILNWWTNTGSHIRLMGKSSTVELLDDGHHQATRPGRSIFEAFRGNFSLEPGGPAAEMLLSTSCGLRNTNLNYPHTCRYFVSSPINSIHSLGLGATY</sequence>
<keyword evidence="3" id="KW-1185">Reference proteome</keyword>
<dbReference type="Proteomes" id="UP000324748">
    <property type="component" value="Unassembled WGS sequence"/>
</dbReference>
<evidence type="ECO:0000313" key="1">
    <source>
        <dbReference type="EMBL" id="KAA1085917.1"/>
    </source>
</evidence>
<gene>
    <name evidence="1" type="ORF">PGT21_024180</name>
    <name evidence="2" type="ORF">PGTUg99_015610</name>
</gene>
<comment type="caution">
    <text evidence="1">The sequence shown here is derived from an EMBL/GenBank/DDBJ whole genome shotgun (WGS) entry which is preliminary data.</text>
</comment>
<organism evidence="1 3">
    <name type="scientific">Puccinia graminis f. sp. tritici</name>
    <dbReference type="NCBI Taxonomy" id="56615"/>
    <lineage>
        <taxon>Eukaryota</taxon>
        <taxon>Fungi</taxon>
        <taxon>Dikarya</taxon>
        <taxon>Basidiomycota</taxon>
        <taxon>Pucciniomycotina</taxon>
        <taxon>Pucciniomycetes</taxon>
        <taxon>Pucciniales</taxon>
        <taxon>Pucciniaceae</taxon>
        <taxon>Puccinia</taxon>
    </lineage>
</organism>
<dbReference type="EMBL" id="VDEP01000275">
    <property type="protein sequence ID" value="KAA1113756.1"/>
    <property type="molecule type" value="Genomic_DNA"/>
</dbReference>
<reference evidence="3 4" key="1">
    <citation type="submission" date="2019-05" db="EMBL/GenBank/DDBJ databases">
        <title>Emergence of the Ug99 lineage of the wheat stem rust pathogen through somatic hybridization.</title>
        <authorList>
            <person name="Li F."/>
            <person name="Upadhyaya N.M."/>
            <person name="Sperschneider J."/>
            <person name="Matny O."/>
            <person name="Nguyen-Phuc H."/>
            <person name="Mago R."/>
            <person name="Raley C."/>
            <person name="Miller M.E."/>
            <person name="Silverstein K.A.T."/>
            <person name="Henningsen E."/>
            <person name="Hirsch C.D."/>
            <person name="Visser B."/>
            <person name="Pretorius Z.A."/>
            <person name="Steffenson B.J."/>
            <person name="Schwessinger B."/>
            <person name="Dodds P.N."/>
            <person name="Figueroa M."/>
        </authorList>
    </citation>
    <scope>NUCLEOTIDE SEQUENCE [LARGE SCALE GENOMIC DNA]</scope>
    <source>
        <strain evidence="1">21-0</strain>
        <strain evidence="2 4">Ug99</strain>
    </source>
</reference>
<protein>
    <submittedName>
        <fullName evidence="1">Uncharacterized protein</fullName>
    </submittedName>
</protein>
<evidence type="ECO:0000313" key="4">
    <source>
        <dbReference type="Proteomes" id="UP000325313"/>
    </source>
</evidence>
<evidence type="ECO:0000313" key="2">
    <source>
        <dbReference type="EMBL" id="KAA1113756.1"/>
    </source>
</evidence>
<evidence type="ECO:0000313" key="3">
    <source>
        <dbReference type="Proteomes" id="UP000324748"/>
    </source>
</evidence>
<name>A0A5B0N9B4_PUCGR</name>